<dbReference type="Proteomes" id="UP000282731">
    <property type="component" value="Chromosome"/>
</dbReference>
<evidence type="ECO:0000313" key="6">
    <source>
        <dbReference type="EMBL" id="SMX86077.1"/>
    </source>
</evidence>
<dbReference type="Proteomes" id="UP000234327">
    <property type="component" value="Unassembled WGS sequence"/>
</dbReference>
<dbReference type="Proteomes" id="UP000234300">
    <property type="component" value="Unassembled WGS sequence"/>
</dbReference>
<evidence type="ECO:0000313" key="12">
    <source>
        <dbReference type="Proteomes" id="UP000282731"/>
    </source>
</evidence>
<reference evidence="3 12" key="4">
    <citation type="submission" date="2019-01" db="EMBL/GenBank/DDBJ databases">
        <title>Comparative genomic analysis of Brevibacterium aurantiacum sheds light on its evolution and its adaptation to smear-ripened cheeses.</title>
        <authorList>
            <person name="Moineau S."/>
        </authorList>
    </citation>
    <scope>NUCLEOTIDE SEQUENCE [LARGE SCALE GENOMIC DNA]</scope>
    <source>
        <strain evidence="3 12">SMQ-1420</strain>
    </source>
</reference>
<protein>
    <submittedName>
        <fullName evidence="6">2-haloacid dehalogenase</fullName>
        <ecNumber evidence="6">3.8.1.2</ecNumber>
    </submittedName>
    <submittedName>
        <fullName evidence="5">Haloacid dehalogenase type II</fullName>
    </submittedName>
</protein>
<evidence type="ECO:0000313" key="8">
    <source>
        <dbReference type="Proteomes" id="UP000217881"/>
    </source>
</evidence>
<dbReference type="AlphaFoldDB" id="A0A2A3ZNC4"/>
<dbReference type="Gene3D" id="3.40.50.1000">
    <property type="entry name" value="HAD superfamily/HAD-like"/>
    <property type="match status" value="1"/>
</dbReference>
<comment type="similarity">
    <text evidence="1">Belongs to the HAD-like hydrolase superfamily. S-2-haloalkanoic acid dehalogenase family.</text>
</comment>
<dbReference type="GO" id="GO:0018784">
    <property type="term" value="F:(S)-2-haloacid dehalogenase activity"/>
    <property type="evidence" value="ECO:0007669"/>
    <property type="project" value="UniProtKB-EC"/>
</dbReference>
<evidence type="ECO:0000256" key="2">
    <source>
        <dbReference type="ARBA" id="ARBA00022801"/>
    </source>
</evidence>
<evidence type="ECO:0000313" key="10">
    <source>
        <dbReference type="Proteomes" id="UP000234300"/>
    </source>
</evidence>
<evidence type="ECO:0000313" key="3">
    <source>
        <dbReference type="EMBL" id="AZT96979.1"/>
    </source>
</evidence>
<dbReference type="EMBL" id="FXYZ01000008">
    <property type="protein sequence ID" value="SMX87079.1"/>
    <property type="molecule type" value="Genomic_DNA"/>
</dbReference>
<accession>A0A2A3ZNC4</accession>
<dbReference type="SUPFAM" id="SSF56784">
    <property type="entry name" value="HAD-like"/>
    <property type="match status" value="1"/>
</dbReference>
<name>A0A2A3ZNC4_BREAU</name>
<dbReference type="PANTHER" id="PTHR43316">
    <property type="entry name" value="HYDROLASE, HALOACID DELAHOGENASE-RELATED"/>
    <property type="match status" value="1"/>
</dbReference>
<dbReference type="EMBL" id="NRGX01000001">
    <property type="protein sequence ID" value="PCC19632.1"/>
    <property type="molecule type" value="Genomic_DNA"/>
</dbReference>
<dbReference type="InterPro" id="IPR006328">
    <property type="entry name" value="2-HAD"/>
</dbReference>
<evidence type="ECO:0000313" key="11">
    <source>
        <dbReference type="Proteomes" id="UP000234327"/>
    </source>
</evidence>
<dbReference type="Pfam" id="PF00702">
    <property type="entry name" value="Hydrolase"/>
    <property type="match status" value="1"/>
</dbReference>
<proteinExistence type="inferred from homology"/>
<organism evidence="5 8">
    <name type="scientific">Brevibacterium aurantiacum</name>
    <dbReference type="NCBI Taxonomy" id="273384"/>
    <lineage>
        <taxon>Bacteria</taxon>
        <taxon>Bacillati</taxon>
        <taxon>Actinomycetota</taxon>
        <taxon>Actinomycetes</taxon>
        <taxon>Micrococcales</taxon>
        <taxon>Brevibacteriaceae</taxon>
        <taxon>Brevibacterium</taxon>
    </lineage>
</organism>
<dbReference type="EMBL" id="FXZI01000004">
    <property type="protein sequence ID" value="SMX86077.1"/>
    <property type="molecule type" value="Genomic_DNA"/>
</dbReference>
<reference evidence="8 9" key="1">
    <citation type="journal article" date="2017" name="Elife">
        <title>Extensive horizontal gene transfer in cheese-associated bacteria.</title>
        <authorList>
            <person name="Bonham K.S."/>
            <person name="Wolfe B.E."/>
            <person name="Dutton R.J."/>
        </authorList>
    </citation>
    <scope>NUCLEOTIDE SEQUENCE [LARGE SCALE GENOMIC DNA]</scope>
    <source>
        <strain evidence="5 8">738_8</strain>
        <strain evidence="4 9">JB5</strain>
    </source>
</reference>
<evidence type="ECO:0000313" key="5">
    <source>
        <dbReference type="EMBL" id="PCC53016.1"/>
    </source>
</evidence>
<gene>
    <name evidence="7" type="ORF">BAURA63_02295</name>
    <name evidence="6" type="ORF">BAURA86_01631</name>
    <name evidence="5" type="ORF">CIK59_12850</name>
    <name evidence="4" type="ORF">CIK79_15835</name>
    <name evidence="3" type="ORF">CXR27_08160</name>
</gene>
<dbReference type="InterPro" id="IPR023198">
    <property type="entry name" value="PGP-like_dom2"/>
</dbReference>
<dbReference type="InterPro" id="IPR006439">
    <property type="entry name" value="HAD-SF_hydro_IA"/>
</dbReference>
<dbReference type="InterPro" id="IPR051540">
    <property type="entry name" value="S-2-haloacid_dehalogenase"/>
</dbReference>
<dbReference type="NCBIfam" id="TIGR01493">
    <property type="entry name" value="HAD-SF-IA-v2"/>
    <property type="match status" value="1"/>
</dbReference>
<dbReference type="EC" id="3.8.1.2" evidence="6"/>
<evidence type="ECO:0000313" key="9">
    <source>
        <dbReference type="Proteomes" id="UP000218377"/>
    </source>
</evidence>
<evidence type="ECO:0000256" key="1">
    <source>
        <dbReference type="ARBA" id="ARBA00008106"/>
    </source>
</evidence>
<sequence>MRTSEETRPFVVFDVLGTLVDQAGSLRRSVAAATGWRGADADNLVARWLDDVAARERKIIAGDAEFVPSHDLDSAALAQLVADDALSAHLSAPLATASRKLEPWPDSVEGLARLAEDMIVGGLSNASHQVLSALVEASGMRWHLTLSAEDANTYKPASAIYQLALAAAPAGSGPPYLVAAHAWDLRAAADAGLRTAYVPRPGGDSPRLDDHFDIYAADLADLHTQLLG</sequence>
<dbReference type="EMBL" id="CP025334">
    <property type="protein sequence ID" value="AZT96979.1"/>
    <property type="molecule type" value="Genomic_DNA"/>
</dbReference>
<evidence type="ECO:0000313" key="7">
    <source>
        <dbReference type="EMBL" id="SMX87079.1"/>
    </source>
</evidence>
<dbReference type="InterPro" id="IPR036412">
    <property type="entry name" value="HAD-like_sf"/>
</dbReference>
<reference evidence="10 11" key="2">
    <citation type="submission" date="2017-03" db="EMBL/GenBank/DDBJ databases">
        <authorList>
            <person name="Afonso C.L."/>
            <person name="Miller P.J."/>
            <person name="Scott M.A."/>
            <person name="Spackman E."/>
            <person name="Goraichik I."/>
            <person name="Dimitrov K.M."/>
            <person name="Suarez D.L."/>
            <person name="Swayne D.E."/>
        </authorList>
    </citation>
    <scope>NUCLEOTIDE SEQUENCE [LARGE SCALE GENOMIC DNA]</scope>
    <source>
        <strain evidence="7">6</strain>
        <strain evidence="11">6(3)</strain>
        <strain evidence="6">8</strain>
        <strain evidence="10">8(6)</strain>
    </source>
</reference>
<reference evidence="3 12" key="3">
    <citation type="submission" date="2017-12" db="EMBL/GenBank/DDBJ databases">
        <authorList>
            <person name="Levesque S."/>
        </authorList>
    </citation>
    <scope>NUCLEOTIDE SEQUENCE [LARGE SCALE GENOMIC DNA]</scope>
    <source>
        <strain evidence="3 12">SMQ-1420</strain>
    </source>
</reference>
<dbReference type="Proteomes" id="UP000218377">
    <property type="component" value="Unassembled WGS sequence"/>
</dbReference>
<evidence type="ECO:0000313" key="4">
    <source>
        <dbReference type="EMBL" id="PCC19632.1"/>
    </source>
</evidence>
<dbReference type="PANTHER" id="PTHR43316:SF3">
    <property type="entry name" value="HALOACID DEHALOGENASE, TYPE II (AFU_ORTHOLOGUE AFUA_2G07750)-RELATED"/>
    <property type="match status" value="1"/>
</dbReference>
<dbReference type="Gene3D" id="1.10.150.240">
    <property type="entry name" value="Putative phosphatase, domain 2"/>
    <property type="match status" value="1"/>
</dbReference>
<dbReference type="InterPro" id="IPR023214">
    <property type="entry name" value="HAD_sf"/>
</dbReference>
<dbReference type="NCBIfam" id="TIGR01428">
    <property type="entry name" value="HAD_type_II"/>
    <property type="match status" value="1"/>
</dbReference>
<accession>A0A2H1JHZ3</accession>
<dbReference type="RefSeq" id="WP_009883715.1">
    <property type="nucleotide sequence ID" value="NZ_AAGP01000021.1"/>
</dbReference>
<dbReference type="EMBL" id="NRHA01000014">
    <property type="protein sequence ID" value="PCC53016.1"/>
    <property type="molecule type" value="Genomic_DNA"/>
</dbReference>
<dbReference type="Proteomes" id="UP000217881">
    <property type="component" value="Unassembled WGS sequence"/>
</dbReference>
<keyword evidence="2 6" id="KW-0378">Hydrolase</keyword>